<evidence type="ECO:0000256" key="7">
    <source>
        <dbReference type="SAM" id="Phobius"/>
    </source>
</evidence>
<dbReference type="RefSeq" id="XP_018695907.1">
    <property type="nucleotide sequence ID" value="XM_018833283.1"/>
</dbReference>
<dbReference type="PANTHER" id="PTHR48022">
    <property type="entry name" value="PLASTIDIC GLUCOSE TRANSPORTER 4"/>
    <property type="match status" value="1"/>
</dbReference>
<feature type="transmembrane region" description="Helical" evidence="7">
    <location>
        <begin position="110"/>
        <end position="129"/>
    </location>
</feature>
<keyword evidence="3" id="KW-0813">Transport</keyword>
<dbReference type="Proteomes" id="UP000078343">
    <property type="component" value="Unassembled WGS sequence"/>
</dbReference>
<dbReference type="GO" id="GO:0016020">
    <property type="term" value="C:membrane"/>
    <property type="evidence" value="ECO:0007669"/>
    <property type="project" value="UniProtKB-SubCell"/>
</dbReference>
<dbReference type="GeneID" id="30005937"/>
<dbReference type="PRINTS" id="PR00171">
    <property type="entry name" value="SUGRTRNSPORT"/>
</dbReference>
<reference evidence="9 10" key="1">
    <citation type="submission" date="2016-04" db="EMBL/GenBank/DDBJ databases">
        <title>Draft genome of Fonsecaea erecta CBS 125763.</title>
        <authorList>
            <person name="Weiss V.A."/>
            <person name="Vicente V.A."/>
            <person name="Raittz R.T."/>
            <person name="Moreno L.F."/>
            <person name="De Souza E.M."/>
            <person name="Pedrosa F.O."/>
            <person name="Steffens M.B."/>
            <person name="Faoro H."/>
            <person name="Tadra-Sfeir M.Z."/>
            <person name="Najafzadeh M.J."/>
            <person name="Felipe M.S."/>
            <person name="Teixeira M."/>
            <person name="Sun J."/>
            <person name="Xi L."/>
            <person name="Gomes R."/>
            <person name="De Azevedo C.M."/>
            <person name="Salgado C.G."/>
            <person name="Da Silva M.B."/>
            <person name="Nascimento M.F."/>
            <person name="Queiroz-Telles F."/>
            <person name="Attili D.S."/>
            <person name="Gorbushina A."/>
        </authorList>
    </citation>
    <scope>NUCLEOTIDE SEQUENCE [LARGE SCALE GENOMIC DNA]</scope>
    <source>
        <strain evidence="9 10">CBS 125763</strain>
    </source>
</reference>
<dbReference type="Gene3D" id="1.20.1250.20">
    <property type="entry name" value="MFS general substrate transporter like domains"/>
    <property type="match status" value="1"/>
</dbReference>
<keyword evidence="4 7" id="KW-0812">Transmembrane</keyword>
<dbReference type="Pfam" id="PF00083">
    <property type="entry name" value="Sugar_tr"/>
    <property type="match status" value="1"/>
</dbReference>
<accession>A0A178ZRV5</accession>
<feature type="transmembrane region" description="Helical" evidence="7">
    <location>
        <begin position="135"/>
        <end position="157"/>
    </location>
</feature>
<sequence length="275" mass="30509">MDKHRAQTGEFIVKLQDNYVKPGLRGTFQSKYVVLCAFVVRLGGFLFGYDQGVVSVMLVMDQFLDRLARVSETASGAGFWKGFMTAMIELGALIGAFNQGWVAEKMSRKYSICVAVCIFVVGSILQTAVQGYSMLIVGRLVGGIGVGMLSMVVPMYIAEVSPPEIRGTLLVLEEFSIVLGIICAYWLTDQEALDALIKLRRVPADDPRIQAEWFDIRAEVAVHKEVAEEKHPNIGIAGRRSRWDAVKLELAAYADCFRRGYSRRTMVGTGLMFCE</sequence>
<feature type="transmembrane region" description="Helical" evidence="7">
    <location>
        <begin position="169"/>
        <end position="187"/>
    </location>
</feature>
<dbReference type="InterPro" id="IPR005829">
    <property type="entry name" value="Sugar_transporter_CS"/>
</dbReference>
<proteinExistence type="inferred from homology"/>
<protein>
    <recommendedName>
        <fullName evidence="8">Major facilitator superfamily (MFS) profile domain-containing protein</fullName>
    </recommendedName>
</protein>
<keyword evidence="10" id="KW-1185">Reference proteome</keyword>
<dbReference type="STRING" id="1367422.A0A178ZRV5"/>
<dbReference type="PROSITE" id="PS50850">
    <property type="entry name" value="MFS"/>
    <property type="match status" value="1"/>
</dbReference>
<keyword evidence="5 7" id="KW-1133">Transmembrane helix</keyword>
<dbReference type="AlphaFoldDB" id="A0A178ZRV5"/>
<evidence type="ECO:0000256" key="4">
    <source>
        <dbReference type="ARBA" id="ARBA00022692"/>
    </source>
</evidence>
<gene>
    <name evidence="9" type="ORF">AYL99_01767</name>
</gene>
<dbReference type="PROSITE" id="PS00217">
    <property type="entry name" value="SUGAR_TRANSPORT_2"/>
    <property type="match status" value="1"/>
</dbReference>
<dbReference type="InterPro" id="IPR020846">
    <property type="entry name" value="MFS_dom"/>
</dbReference>
<comment type="similarity">
    <text evidence="2">Belongs to the major facilitator superfamily. Sugar transporter (TC 2.A.1.1) family.</text>
</comment>
<comment type="subcellular location">
    <subcellularLocation>
        <location evidence="1">Membrane</location>
        <topology evidence="1">Multi-pass membrane protein</topology>
    </subcellularLocation>
</comment>
<dbReference type="InterPro" id="IPR050360">
    <property type="entry name" value="MFS_Sugar_Transporters"/>
</dbReference>
<feature type="domain" description="Major facilitator superfamily (MFS) profile" evidence="8">
    <location>
        <begin position="36"/>
        <end position="275"/>
    </location>
</feature>
<evidence type="ECO:0000256" key="3">
    <source>
        <dbReference type="ARBA" id="ARBA00022448"/>
    </source>
</evidence>
<dbReference type="InterPro" id="IPR003663">
    <property type="entry name" value="Sugar/inositol_transpt"/>
</dbReference>
<dbReference type="InterPro" id="IPR005828">
    <property type="entry name" value="MFS_sugar_transport-like"/>
</dbReference>
<evidence type="ECO:0000313" key="10">
    <source>
        <dbReference type="Proteomes" id="UP000078343"/>
    </source>
</evidence>
<dbReference type="PANTHER" id="PTHR48022:SF14">
    <property type="entry name" value="MAJOR FACILITATOR SUPERFAMILY (MFS) PROFILE DOMAIN-CONTAINING PROTEIN-RELATED"/>
    <property type="match status" value="1"/>
</dbReference>
<feature type="transmembrane region" description="Helical" evidence="7">
    <location>
        <begin position="32"/>
        <end position="59"/>
    </location>
</feature>
<dbReference type="EMBL" id="LVYI01000002">
    <property type="protein sequence ID" value="OAP62540.1"/>
    <property type="molecule type" value="Genomic_DNA"/>
</dbReference>
<dbReference type="GO" id="GO:0005351">
    <property type="term" value="F:carbohydrate:proton symporter activity"/>
    <property type="evidence" value="ECO:0007669"/>
    <property type="project" value="TreeGrafter"/>
</dbReference>
<comment type="caution">
    <text evidence="9">The sequence shown here is derived from an EMBL/GenBank/DDBJ whole genome shotgun (WGS) entry which is preliminary data.</text>
</comment>
<dbReference type="SUPFAM" id="SSF103473">
    <property type="entry name" value="MFS general substrate transporter"/>
    <property type="match status" value="1"/>
</dbReference>
<name>A0A178ZRV5_9EURO</name>
<evidence type="ECO:0000256" key="1">
    <source>
        <dbReference type="ARBA" id="ARBA00004141"/>
    </source>
</evidence>
<evidence type="ECO:0000313" key="9">
    <source>
        <dbReference type="EMBL" id="OAP62540.1"/>
    </source>
</evidence>
<evidence type="ECO:0000256" key="6">
    <source>
        <dbReference type="ARBA" id="ARBA00023136"/>
    </source>
</evidence>
<keyword evidence="6 7" id="KW-0472">Membrane</keyword>
<organism evidence="9 10">
    <name type="scientific">Fonsecaea erecta</name>
    <dbReference type="NCBI Taxonomy" id="1367422"/>
    <lineage>
        <taxon>Eukaryota</taxon>
        <taxon>Fungi</taxon>
        <taxon>Dikarya</taxon>
        <taxon>Ascomycota</taxon>
        <taxon>Pezizomycotina</taxon>
        <taxon>Eurotiomycetes</taxon>
        <taxon>Chaetothyriomycetidae</taxon>
        <taxon>Chaetothyriales</taxon>
        <taxon>Herpotrichiellaceae</taxon>
        <taxon>Fonsecaea</taxon>
    </lineage>
</organism>
<evidence type="ECO:0000256" key="5">
    <source>
        <dbReference type="ARBA" id="ARBA00022989"/>
    </source>
</evidence>
<evidence type="ECO:0000259" key="8">
    <source>
        <dbReference type="PROSITE" id="PS50850"/>
    </source>
</evidence>
<dbReference type="InterPro" id="IPR036259">
    <property type="entry name" value="MFS_trans_sf"/>
</dbReference>
<dbReference type="OrthoDB" id="8120565at2759"/>
<evidence type="ECO:0000256" key="2">
    <source>
        <dbReference type="ARBA" id="ARBA00010992"/>
    </source>
</evidence>
<feature type="transmembrane region" description="Helical" evidence="7">
    <location>
        <begin position="79"/>
        <end position="98"/>
    </location>
</feature>